<dbReference type="FunFam" id="1.10.3730.20:FF:000001">
    <property type="entry name" value="Quaternary ammonium compound resistance transporter SugE"/>
    <property type="match status" value="1"/>
</dbReference>
<dbReference type="PANTHER" id="PTHR30561:SF1">
    <property type="entry name" value="MULTIDRUG TRANSPORTER EMRE"/>
    <property type="match status" value="1"/>
</dbReference>
<dbReference type="Pfam" id="PF00893">
    <property type="entry name" value="Multi_Drug_Res"/>
    <property type="match status" value="1"/>
</dbReference>
<evidence type="ECO:0000256" key="5">
    <source>
        <dbReference type="ARBA" id="ARBA00022989"/>
    </source>
</evidence>
<evidence type="ECO:0000313" key="10">
    <source>
        <dbReference type="Proteomes" id="UP000284416"/>
    </source>
</evidence>
<evidence type="ECO:0000256" key="4">
    <source>
        <dbReference type="ARBA" id="ARBA00022692"/>
    </source>
</evidence>
<keyword evidence="2" id="KW-0813">Transport</keyword>
<keyword evidence="4 7" id="KW-0812">Transmembrane</keyword>
<dbReference type="SUPFAM" id="SSF103481">
    <property type="entry name" value="Multidrug resistance efflux transporter EmrE"/>
    <property type="match status" value="1"/>
</dbReference>
<dbReference type="InterPro" id="IPR000390">
    <property type="entry name" value="Small_drug/metabolite_transptr"/>
</dbReference>
<evidence type="ECO:0000256" key="6">
    <source>
        <dbReference type="ARBA" id="ARBA00023136"/>
    </source>
</evidence>
<name>A0A417YSI0_9BACI</name>
<gene>
    <name evidence="9" type="ORF">D1B31_13265</name>
</gene>
<dbReference type="RefSeq" id="WP_118921276.1">
    <property type="nucleotide sequence ID" value="NZ_QWEG01000008.1"/>
</dbReference>
<feature type="transmembrane region" description="Helical" evidence="8">
    <location>
        <begin position="86"/>
        <end position="104"/>
    </location>
</feature>
<feature type="transmembrane region" description="Helical" evidence="8">
    <location>
        <begin position="58"/>
        <end position="80"/>
    </location>
</feature>
<comment type="subcellular location">
    <subcellularLocation>
        <location evidence="1 7">Cell membrane</location>
        <topology evidence="1 7">Multi-pass membrane protein</topology>
    </subcellularLocation>
</comment>
<dbReference type="InterPro" id="IPR045324">
    <property type="entry name" value="Small_multidrug_res"/>
</dbReference>
<reference evidence="9 10" key="1">
    <citation type="journal article" date="2017" name="Int. J. Syst. Evol. Microbiol.">
        <title>Bacillus notoginsengisoli sp. nov., a novel bacterium isolated from the rhizosphere of Panax notoginseng.</title>
        <authorList>
            <person name="Zhang M.Y."/>
            <person name="Cheng J."/>
            <person name="Cai Y."/>
            <person name="Zhang T.Y."/>
            <person name="Wu Y.Y."/>
            <person name="Manikprabhu D."/>
            <person name="Li W.J."/>
            <person name="Zhang Y.X."/>
        </authorList>
    </citation>
    <scope>NUCLEOTIDE SEQUENCE [LARGE SCALE GENOMIC DNA]</scope>
    <source>
        <strain evidence="9 10">JCM 30743</strain>
    </source>
</reference>
<proteinExistence type="inferred from homology"/>
<dbReference type="Gene3D" id="1.10.3730.20">
    <property type="match status" value="1"/>
</dbReference>
<keyword evidence="3" id="KW-1003">Cell membrane</keyword>
<dbReference type="Proteomes" id="UP000284416">
    <property type="component" value="Unassembled WGS sequence"/>
</dbReference>
<protein>
    <submittedName>
        <fullName evidence="9">QacE family quaternary ammonium compound efflux SMR transporter</fullName>
    </submittedName>
</protein>
<dbReference type="PANTHER" id="PTHR30561">
    <property type="entry name" value="SMR FAMILY PROTON-DEPENDENT DRUG EFFLUX TRANSPORTER SUGE"/>
    <property type="match status" value="1"/>
</dbReference>
<organism evidence="9 10">
    <name type="scientific">Neobacillus notoginsengisoli</name>
    <dbReference type="NCBI Taxonomy" id="1578198"/>
    <lineage>
        <taxon>Bacteria</taxon>
        <taxon>Bacillati</taxon>
        <taxon>Bacillota</taxon>
        <taxon>Bacilli</taxon>
        <taxon>Bacillales</taxon>
        <taxon>Bacillaceae</taxon>
        <taxon>Neobacillus</taxon>
    </lineage>
</organism>
<feature type="transmembrane region" description="Helical" evidence="8">
    <location>
        <begin position="29"/>
        <end position="51"/>
    </location>
</feature>
<evidence type="ECO:0000313" key="9">
    <source>
        <dbReference type="EMBL" id="RHW38943.1"/>
    </source>
</evidence>
<dbReference type="AlphaFoldDB" id="A0A417YSI0"/>
<evidence type="ECO:0000256" key="2">
    <source>
        <dbReference type="ARBA" id="ARBA00022448"/>
    </source>
</evidence>
<dbReference type="OrthoDB" id="21828at2"/>
<dbReference type="InterPro" id="IPR037185">
    <property type="entry name" value="EmrE-like"/>
</dbReference>
<evidence type="ECO:0000256" key="8">
    <source>
        <dbReference type="SAM" id="Phobius"/>
    </source>
</evidence>
<dbReference type="GO" id="GO:0005886">
    <property type="term" value="C:plasma membrane"/>
    <property type="evidence" value="ECO:0007669"/>
    <property type="project" value="UniProtKB-SubCell"/>
</dbReference>
<evidence type="ECO:0000256" key="1">
    <source>
        <dbReference type="ARBA" id="ARBA00004651"/>
    </source>
</evidence>
<sequence length="115" mass="12194">MKGSIYLTIAIITEIFATTMLKVSEGFTVLIPSVAVVVGYALSFYCLSLCLRTIPLSIAYAVWSGVGTVITAVISVIVWGEVFTDFKVLGIIFIIGGVVLLNTGKNTVTENDPSG</sequence>
<accession>A0A417YSI0</accession>
<keyword evidence="10" id="KW-1185">Reference proteome</keyword>
<keyword evidence="5 8" id="KW-1133">Transmembrane helix</keyword>
<dbReference type="EMBL" id="QWEG01000008">
    <property type="protein sequence ID" value="RHW38943.1"/>
    <property type="molecule type" value="Genomic_DNA"/>
</dbReference>
<evidence type="ECO:0000256" key="3">
    <source>
        <dbReference type="ARBA" id="ARBA00022475"/>
    </source>
</evidence>
<comment type="similarity">
    <text evidence="7">Belongs to the drug/metabolite transporter (DMT) superfamily. Small multidrug resistance (SMR) (TC 2.A.7.1) family.</text>
</comment>
<evidence type="ECO:0000256" key="7">
    <source>
        <dbReference type="RuleBase" id="RU003942"/>
    </source>
</evidence>
<dbReference type="GO" id="GO:0022857">
    <property type="term" value="F:transmembrane transporter activity"/>
    <property type="evidence" value="ECO:0007669"/>
    <property type="project" value="InterPro"/>
</dbReference>
<keyword evidence="6 8" id="KW-0472">Membrane</keyword>
<comment type="caution">
    <text evidence="9">The sequence shown here is derived from an EMBL/GenBank/DDBJ whole genome shotgun (WGS) entry which is preliminary data.</text>
</comment>